<name>A0A484L3Q9_9ASTE</name>
<dbReference type="GO" id="GO:0006508">
    <property type="term" value="P:proteolysis"/>
    <property type="evidence" value="ECO:0007669"/>
    <property type="project" value="UniProtKB-KW"/>
</dbReference>
<feature type="compositionally biased region" description="Basic and acidic residues" evidence="4">
    <location>
        <begin position="501"/>
        <end position="510"/>
    </location>
</feature>
<evidence type="ECO:0000259" key="5">
    <source>
        <dbReference type="PROSITE" id="PS50600"/>
    </source>
</evidence>
<dbReference type="OrthoDB" id="1680482at2759"/>
<organism evidence="6 7">
    <name type="scientific">Cuscuta campestris</name>
    <dbReference type="NCBI Taxonomy" id="132261"/>
    <lineage>
        <taxon>Eukaryota</taxon>
        <taxon>Viridiplantae</taxon>
        <taxon>Streptophyta</taxon>
        <taxon>Embryophyta</taxon>
        <taxon>Tracheophyta</taxon>
        <taxon>Spermatophyta</taxon>
        <taxon>Magnoliopsida</taxon>
        <taxon>eudicotyledons</taxon>
        <taxon>Gunneridae</taxon>
        <taxon>Pentapetalae</taxon>
        <taxon>asterids</taxon>
        <taxon>lamiids</taxon>
        <taxon>Solanales</taxon>
        <taxon>Convolvulaceae</taxon>
        <taxon>Cuscuteae</taxon>
        <taxon>Cuscuta</taxon>
        <taxon>Cuscuta subgen. Grammica</taxon>
        <taxon>Cuscuta sect. Cleistogrammica</taxon>
    </lineage>
</organism>
<feature type="domain" description="Ubiquitin-like protease family profile" evidence="5">
    <location>
        <begin position="604"/>
        <end position="800"/>
    </location>
</feature>
<dbReference type="GO" id="GO:0008234">
    <property type="term" value="F:cysteine-type peptidase activity"/>
    <property type="evidence" value="ECO:0007669"/>
    <property type="project" value="InterPro"/>
</dbReference>
<evidence type="ECO:0000313" key="6">
    <source>
        <dbReference type="EMBL" id="VFQ70854.1"/>
    </source>
</evidence>
<evidence type="ECO:0000313" key="7">
    <source>
        <dbReference type="Proteomes" id="UP000595140"/>
    </source>
</evidence>
<dbReference type="PANTHER" id="PTHR48449:SF1">
    <property type="entry name" value="DUF1985 DOMAIN-CONTAINING PROTEIN"/>
    <property type="match status" value="1"/>
</dbReference>
<dbReference type="EMBL" id="OOIL02000956">
    <property type="protein sequence ID" value="VFQ70854.1"/>
    <property type="molecule type" value="Genomic_DNA"/>
</dbReference>
<dbReference type="SUPFAM" id="SSF54001">
    <property type="entry name" value="Cysteine proteinases"/>
    <property type="match status" value="1"/>
</dbReference>
<sequence>MKCAELGNPDSPHPVRRRSLRLAMAKEENLPSGGEALSAEDELDEVPLIKRMEKVQVWGRMDNGVCGRFASRYFPSCKLVKRRDITNAFINFDREAPNTMPNDVLKMALIYALANSFLGNQPYVNLPMSYLNLVDDINEFNCYPWGDDVWSELIDHVYRCAVYIEKGGSTRPTFGGYMFALQVWAFETFPSLAEVVVKAVEPTAAEMLVDNVKELFKDEPTALVKGKRKLSLSASKRVRNVREKQVNIRDALGKIKAEGVPSGSEMLPEVKKVDVGSVKGADNLVGHRGKKEGVAARGKLDEILGILRQKAATVDVGSASGKGSLLGGNEEVKVQVAGPSGAGDIDVGVKCGDDLELRFDAGGPSFDLLTQIPKVNTIADDVPNDRSGNVSVAEGSDDAMQEKCLDIPYTETQYDPYVLELSDRETKRQAPPISCELAVVECAADGRCKKSIEGGEPVMKSGDITMPNPVPVPVNVDAAFGVGHAFSTASNSNSACVEIDRPKRVHKSPERYTPSEAEQDRKRRKLERIERARERHTRDVMAVCYGPFSEDSNEMPAVEEVEKVRGFLNEGLLKRHDRGNKTCRYTTKVEDLSKNPIVLDGFTVDSKTWLYELFTNTEWLRSTHVEIAMYFLEVKGRQYDLLQLYTTTTPYFLQGLYKHQERVNVGKARKKEVISNMNLTAEVKGLAQEYSRPWSECDFVHMPLNTGDHWILLVLEVEGRTIRVYDSKGMKGKSCRAFNEYVECITELLPVLLDLLSVYDEHSDGPMGKKKFSINVIDGCPQQNDGSNCGMFMLKFAEFLMMDREISDVHSRDMQAYREKMTTEFIVYSNEQKEQTKDL</sequence>
<evidence type="ECO:0000256" key="4">
    <source>
        <dbReference type="SAM" id="MobiDB-lite"/>
    </source>
</evidence>
<evidence type="ECO:0000256" key="2">
    <source>
        <dbReference type="ARBA" id="ARBA00022670"/>
    </source>
</evidence>
<keyword evidence="2" id="KW-0645">Protease</keyword>
<dbReference type="Proteomes" id="UP000595140">
    <property type="component" value="Unassembled WGS sequence"/>
</dbReference>
<dbReference type="Gene3D" id="3.40.395.10">
    <property type="entry name" value="Adenoviral Proteinase, Chain A"/>
    <property type="match status" value="1"/>
</dbReference>
<accession>A0A484L3Q9</accession>
<comment type="similarity">
    <text evidence="1">Belongs to the peptidase C48 family.</text>
</comment>
<dbReference type="Pfam" id="PF02902">
    <property type="entry name" value="Peptidase_C48"/>
    <property type="match status" value="1"/>
</dbReference>
<dbReference type="PANTHER" id="PTHR48449">
    <property type="entry name" value="DUF1985 DOMAIN-CONTAINING PROTEIN"/>
    <property type="match status" value="1"/>
</dbReference>
<keyword evidence="3" id="KW-0378">Hydrolase</keyword>
<evidence type="ECO:0000256" key="1">
    <source>
        <dbReference type="ARBA" id="ARBA00005234"/>
    </source>
</evidence>
<proteinExistence type="inferred from homology"/>
<feature type="region of interest" description="Disordered" evidence="4">
    <location>
        <begin position="501"/>
        <end position="524"/>
    </location>
</feature>
<keyword evidence="7" id="KW-1185">Reference proteome</keyword>
<evidence type="ECO:0000256" key="3">
    <source>
        <dbReference type="ARBA" id="ARBA00022801"/>
    </source>
</evidence>
<dbReference type="AlphaFoldDB" id="A0A484L3Q9"/>
<dbReference type="InterPro" id="IPR038765">
    <property type="entry name" value="Papain-like_cys_pep_sf"/>
</dbReference>
<dbReference type="PROSITE" id="PS50600">
    <property type="entry name" value="ULP_PROTEASE"/>
    <property type="match status" value="1"/>
</dbReference>
<reference evidence="6 7" key="1">
    <citation type="submission" date="2018-04" db="EMBL/GenBank/DDBJ databases">
        <authorList>
            <person name="Vogel A."/>
        </authorList>
    </citation>
    <scope>NUCLEOTIDE SEQUENCE [LARGE SCALE GENOMIC DNA]</scope>
</reference>
<gene>
    <name evidence="6" type="ORF">CCAM_LOCUS12630</name>
</gene>
<dbReference type="InterPro" id="IPR003653">
    <property type="entry name" value="Peptidase_C48_C"/>
</dbReference>
<protein>
    <recommendedName>
        <fullName evidence="5">Ubiquitin-like protease family profile domain-containing protein</fullName>
    </recommendedName>
</protein>